<accession>A0ABY8J5V1</accession>
<name>A0ABY8J5V1_9BRAD</name>
<evidence type="ECO:0000313" key="1">
    <source>
        <dbReference type="EMBL" id="WFU60925.1"/>
    </source>
</evidence>
<keyword evidence="2" id="KW-1185">Reference proteome</keyword>
<protein>
    <recommendedName>
        <fullName evidence="3">Restriction endonuclease</fullName>
    </recommendedName>
</protein>
<evidence type="ECO:0008006" key="3">
    <source>
        <dbReference type="Google" id="ProtNLM"/>
    </source>
</evidence>
<reference evidence="1 2" key="1">
    <citation type="submission" date="2023-04" db="EMBL/GenBank/DDBJ databases">
        <title>Australian commercial rhizobial inoculants.</title>
        <authorList>
            <person name="Kohlmeier M.G."/>
            <person name="O'Hara G.W."/>
            <person name="Colombi E."/>
            <person name="Ramsay J.P."/>
            <person name="Terpolilli J."/>
        </authorList>
    </citation>
    <scope>NUCLEOTIDE SEQUENCE [LARGE SCALE GENOMIC DNA]</scope>
    <source>
        <strain evidence="1 2">CB627</strain>
    </source>
</reference>
<dbReference type="EMBL" id="CP121646">
    <property type="protein sequence ID" value="WFU60925.1"/>
    <property type="molecule type" value="Genomic_DNA"/>
</dbReference>
<dbReference type="Proteomes" id="UP001221546">
    <property type="component" value="Chromosome"/>
</dbReference>
<sequence>MFDDVPKRLADYLRDAACDFDRESFYWFAAAYIGLFYLGKNLTKAETSDFLDLQRTSRGGIWHGYVGRVLLIGETLFLMRSCPGFSEFCRRMRGRDLRSTYYQMYAARMFLEGGYDVRAKPEVGIRREDFDFQAIADGETVNVEVTALTAESFPIQTIENALNHKRKQLPDTDASIIFCVLPESWATTENLGPSLGELTERFFHRTRRVTAVVFVVEMHVSGTDEPVGNFWIHHACLLHPNPRRPIRSFGFFANDAWEPTYVAPDGSPTMRRESDFFRWVDSIFSAKDIRVHHQSAIERRRFV</sequence>
<dbReference type="RefSeq" id="WP_143271136.1">
    <property type="nucleotide sequence ID" value="NZ_CP121646.1"/>
</dbReference>
<gene>
    <name evidence="1" type="ORF">QA636_25660</name>
</gene>
<proteinExistence type="predicted"/>
<evidence type="ECO:0000313" key="2">
    <source>
        <dbReference type="Proteomes" id="UP001221546"/>
    </source>
</evidence>
<organism evidence="1 2">
    <name type="scientific">Bradyrhizobium brasilense</name>
    <dbReference type="NCBI Taxonomy" id="1419277"/>
    <lineage>
        <taxon>Bacteria</taxon>
        <taxon>Pseudomonadati</taxon>
        <taxon>Pseudomonadota</taxon>
        <taxon>Alphaproteobacteria</taxon>
        <taxon>Hyphomicrobiales</taxon>
        <taxon>Nitrobacteraceae</taxon>
        <taxon>Bradyrhizobium</taxon>
    </lineage>
</organism>